<reference evidence="1" key="1">
    <citation type="submission" date="2021-05" db="EMBL/GenBank/DDBJ databases">
        <authorList>
            <person name="Scholz U."/>
            <person name="Mascher M."/>
            <person name="Fiebig A."/>
        </authorList>
    </citation>
    <scope>NUCLEOTIDE SEQUENCE [LARGE SCALE GENOMIC DNA]</scope>
</reference>
<dbReference type="Proteomes" id="UP001732700">
    <property type="component" value="Chromosome 5D"/>
</dbReference>
<reference evidence="1" key="2">
    <citation type="submission" date="2025-09" db="UniProtKB">
        <authorList>
            <consortium name="EnsemblPlants"/>
        </authorList>
    </citation>
    <scope>IDENTIFICATION</scope>
</reference>
<sequence length="1190" mass="126598">MMAGNVVCVESRRATRGEGELELQRTERLAAPTSSTRDTTTLPPLHNNPGSSGLIVLPVPGRVVVTRRCYRVRAPPGKLARLLHATCNAALTRQSKKVPDAGEPSAIALDKAPFPTVNYSELAAHVCECCFLTSPQLVDGGGMATAVVGVDREQVAPTQSVPPPPGVAIQSAASPVAPAPAVPPPPSVDVDSAAAPMPPATAVPLPPGVSVGSAAAPIAPAAAVTPPPGVAATSGANQLAPAPAVPPPPVIVVASAAPPLVPAPAAPPPAVIVVASAASPLVPAPAAPPPSGDAAPLAPAPAVPPRLGFAVESAATRLAPAEVDFLWELRKYVLLLATLAASVTYSAGLSPPGGFWPDNVDGGALLAGDPVLRVTYPRRYKAFFYCNATAFVASLVIVNLLLVRSLCHRRRWLRALQAAMMLDQFGLMGAYAAGSCRDEDMSAYVFVLVALVACYVSAHVLVFVLFAAQSARGGHMDTPDRSVERARKYLLIFATLAATITYQAGLSTPGGFWPGSQADDHLAGDLLLRFHHPSRFMVFFYSNTTAFVASLVVVMLLMSNTVTRHGFQSYALWVCTAEAMVGLMGAFASGSCRSIKTSIYVVALVAAVLFYIVLQALVLLCEPVKNLIHDFQIALESYLQFDRLEQQTDEHQQSRASEHGDGDAYQILRKSRMYLLLLGILAASVTYQAGLNPPGGFWQHDAADGRHHYLAGDPILHITYPRRYLAFFYCNATAFIASLVILILLLSNIFSTQGIKYCALQIAMILDLFGLIGAYAAGSCRQVSKSVYVSLLVVPVFLYVGIHVVVFMLQVFPDWAAWRQALREKMGQCAPGWLKEVFEHTGEGEDEYTLEKRRKLLLLLAILAASLTYQAGMSPPGGFWQESKPGHHVAGDPVLNDNYPRRYLAFFYCNATAFVASLAVIMLLVNRKLSTTGIRCHALRVCVILDLVGLLGAFAAGSSRRVSTSIYVLVLIFAVLLCITLQVALVLSDTARGLADRFMIMIGAVEDSASDGAGAGADGLPITAAGAIRPRDLWDEKLPKYLLLLAALAAAVTYQAAMSPPGGLWSDGDPVLASTYPRRYKAFFYCNATSFMASLVVTVLLLIERVSNTPTALLALHAAMILDLFGLMGAYAAGSCRRVRTSAYILALVVGVSLYIAVLVVVSIGIARWLRNVMDDLAEKVAQCFCLHDL</sequence>
<keyword evidence="2" id="KW-1185">Reference proteome</keyword>
<name>A0ACD5YHN9_AVESA</name>
<proteinExistence type="predicted"/>
<accession>A0ACD5YHN9</accession>
<evidence type="ECO:0000313" key="2">
    <source>
        <dbReference type="Proteomes" id="UP001732700"/>
    </source>
</evidence>
<evidence type="ECO:0000313" key="1">
    <source>
        <dbReference type="EnsemblPlants" id="AVESA.00010b.r2.5DG0977760.1.CDS"/>
    </source>
</evidence>
<dbReference type="EnsemblPlants" id="AVESA.00010b.r2.5DG0977760.1">
    <property type="protein sequence ID" value="AVESA.00010b.r2.5DG0977760.1.CDS"/>
    <property type="gene ID" value="AVESA.00010b.r2.5DG0977760"/>
</dbReference>
<protein>
    <submittedName>
        <fullName evidence="1">Uncharacterized protein</fullName>
    </submittedName>
</protein>
<organism evidence="1 2">
    <name type="scientific">Avena sativa</name>
    <name type="common">Oat</name>
    <dbReference type="NCBI Taxonomy" id="4498"/>
    <lineage>
        <taxon>Eukaryota</taxon>
        <taxon>Viridiplantae</taxon>
        <taxon>Streptophyta</taxon>
        <taxon>Embryophyta</taxon>
        <taxon>Tracheophyta</taxon>
        <taxon>Spermatophyta</taxon>
        <taxon>Magnoliopsida</taxon>
        <taxon>Liliopsida</taxon>
        <taxon>Poales</taxon>
        <taxon>Poaceae</taxon>
        <taxon>BOP clade</taxon>
        <taxon>Pooideae</taxon>
        <taxon>Poodae</taxon>
        <taxon>Poeae</taxon>
        <taxon>Poeae Chloroplast Group 1 (Aveneae type)</taxon>
        <taxon>Aveninae</taxon>
        <taxon>Avena</taxon>
    </lineage>
</organism>